<comment type="cofactor">
    <cofactor evidence="1">
        <name>Mn(2+)</name>
        <dbReference type="ChEBI" id="CHEBI:29035"/>
    </cofactor>
</comment>
<gene>
    <name evidence="6" type="primary">PPX1</name>
    <name evidence="6" type="ORF">SBRCBS47491_001604</name>
</gene>
<dbReference type="Proteomes" id="UP001642406">
    <property type="component" value="Unassembled WGS sequence"/>
</dbReference>
<organism evidence="6 7">
    <name type="scientific">Sporothrix bragantina</name>
    <dbReference type="NCBI Taxonomy" id="671064"/>
    <lineage>
        <taxon>Eukaryota</taxon>
        <taxon>Fungi</taxon>
        <taxon>Dikarya</taxon>
        <taxon>Ascomycota</taxon>
        <taxon>Pezizomycotina</taxon>
        <taxon>Sordariomycetes</taxon>
        <taxon>Sordariomycetidae</taxon>
        <taxon>Ophiostomatales</taxon>
        <taxon>Ophiostomataceae</taxon>
        <taxon>Sporothrix</taxon>
    </lineage>
</organism>
<dbReference type="InterPro" id="IPR001667">
    <property type="entry name" value="DDH_dom"/>
</dbReference>
<dbReference type="PANTHER" id="PTHR12112">
    <property type="entry name" value="BNIP - RELATED"/>
    <property type="match status" value="1"/>
</dbReference>
<dbReference type="SUPFAM" id="SSF64182">
    <property type="entry name" value="DHH phosphoesterases"/>
    <property type="match status" value="1"/>
</dbReference>
<protein>
    <submittedName>
        <fullName evidence="6">Exopolyphosphatase</fullName>
        <ecNumber evidence="6">3.6.1.11</ecNumber>
    </submittedName>
</protein>
<dbReference type="EMBL" id="CAWUHC010000009">
    <property type="protein sequence ID" value="CAK7212850.1"/>
    <property type="molecule type" value="Genomic_DNA"/>
</dbReference>
<dbReference type="Gene3D" id="3.90.1640.10">
    <property type="entry name" value="inorganic pyrophosphatase (n-terminal core)"/>
    <property type="match status" value="1"/>
</dbReference>
<reference evidence="6 7" key="1">
    <citation type="submission" date="2024-01" db="EMBL/GenBank/DDBJ databases">
        <authorList>
            <person name="Allen C."/>
            <person name="Tagirdzhanova G."/>
        </authorList>
    </citation>
    <scope>NUCLEOTIDE SEQUENCE [LARGE SCALE GENOMIC DNA]</scope>
</reference>
<evidence type="ECO:0000256" key="3">
    <source>
        <dbReference type="ARBA" id="ARBA00022801"/>
    </source>
</evidence>
<keyword evidence="7" id="KW-1185">Reference proteome</keyword>
<dbReference type="InterPro" id="IPR004097">
    <property type="entry name" value="DHHA2"/>
</dbReference>
<dbReference type="InterPro" id="IPR038222">
    <property type="entry name" value="DHHA2_dom_sf"/>
</dbReference>
<keyword evidence="3 6" id="KW-0378">Hydrolase</keyword>
<evidence type="ECO:0000313" key="6">
    <source>
        <dbReference type="EMBL" id="CAK7212850.1"/>
    </source>
</evidence>
<dbReference type="SMART" id="SM01131">
    <property type="entry name" value="DHHA2"/>
    <property type="match status" value="1"/>
</dbReference>
<evidence type="ECO:0000256" key="2">
    <source>
        <dbReference type="ARBA" id="ARBA00022723"/>
    </source>
</evidence>
<dbReference type="InterPro" id="IPR038763">
    <property type="entry name" value="DHH_sf"/>
</dbReference>
<dbReference type="GO" id="GO:0004309">
    <property type="term" value="F:exopolyphosphatase activity"/>
    <property type="evidence" value="ECO:0007669"/>
    <property type="project" value="UniProtKB-EC"/>
</dbReference>
<dbReference type="Gene3D" id="3.10.310.20">
    <property type="entry name" value="DHHA2 domain"/>
    <property type="match status" value="1"/>
</dbReference>
<dbReference type="Pfam" id="PF01368">
    <property type="entry name" value="DHH"/>
    <property type="match status" value="1"/>
</dbReference>
<evidence type="ECO:0000256" key="1">
    <source>
        <dbReference type="ARBA" id="ARBA00001936"/>
    </source>
</evidence>
<proteinExistence type="predicted"/>
<keyword evidence="2" id="KW-0479">Metal-binding</keyword>
<name>A0ABP0B000_9PEZI</name>
<dbReference type="EC" id="3.6.1.11" evidence="6"/>
<keyword evidence="4" id="KW-0464">Manganese</keyword>
<feature type="domain" description="DHHA2" evidence="5">
    <location>
        <begin position="269"/>
        <end position="427"/>
    </location>
</feature>
<dbReference type="Pfam" id="PF02833">
    <property type="entry name" value="DHHA2"/>
    <property type="match status" value="1"/>
</dbReference>
<comment type="caution">
    <text evidence="6">The sequence shown here is derived from an EMBL/GenBank/DDBJ whole genome shotgun (WGS) entry which is preliminary data.</text>
</comment>
<accession>A0ABP0B000</accession>
<evidence type="ECO:0000256" key="4">
    <source>
        <dbReference type="ARBA" id="ARBA00023211"/>
    </source>
</evidence>
<dbReference type="PANTHER" id="PTHR12112:SF39">
    <property type="entry name" value="EG:152A3.5 PROTEIN (FBGN0003116_PN PROTEIN)"/>
    <property type="match status" value="1"/>
</dbReference>
<evidence type="ECO:0000313" key="7">
    <source>
        <dbReference type="Proteomes" id="UP001642406"/>
    </source>
</evidence>
<evidence type="ECO:0000259" key="5">
    <source>
        <dbReference type="SMART" id="SM01131"/>
    </source>
</evidence>
<sequence>MPPRSLGAFLKAARSALTGPASQRPKPLTIVVGNESADLDSLCSAILLAYFRSHTPPHSASLHVPLCNLERQDLALRPELQAALSGSRSKSSTSTQGVPLDNLITLTELPDDLTAADTRWLLVDHNALTGSLAKRFQKSVVGCIDHHVDEGVVPQSDEGANAADKAPRIIETCGSCASLVVEYAKDAWRHLAEEQPDEATDRILAQLALAPILIDTTNLKSVNKTVDVDRRSAAVAESVLGVTEGKKAADTPFHSAYKSDSGYNRTAFFDELSHLKTDLSTFSYADILRKDYKEWRETASSGVGLTTGFSSVAQGMGYLLKNIGDRDALFDGLRTHSRERGVDLAAVMTVQHDEGGFARQLLLWAFTEEAVTAAKGFINANRESLDLKPWGDGQLDSTSEKGEWRSCWTHGTKFSRKQVAPLVRDAMKSA</sequence>